<reference evidence="1 4" key="2">
    <citation type="journal article" date="2022" name="Front. Microbiol.">
        <title>Commensal bacteria contribute to the growth of multidrug-resistant Avibacterium paragallinarum in chickens.</title>
        <authorList>
            <person name="Zhu J."/>
            <person name="Chen Y."/>
            <person name="Wu Y."/>
            <person name="Wang Y."/>
            <person name="Zhu K."/>
        </authorList>
    </citation>
    <scope>NUCLEOTIDE SEQUENCE [LARGE SCALE GENOMIC DNA]</scope>
    <source>
        <strain evidence="1 4">AV25</strain>
    </source>
</reference>
<keyword evidence="4" id="KW-1185">Reference proteome</keyword>
<sequence>MFIFVSFLVLAIYLTTLANVVYWRLRTTNIGIKLMKNYLISYDLNQTGKNYADLTAAIQTYANARRLLQSVWFIHSSKSSSAIRDHLFSYMDNNDELIVVELARGNSAWALLEPKSTFLKTAL</sequence>
<proteinExistence type="predicted"/>
<evidence type="ECO:0000313" key="2">
    <source>
        <dbReference type="EMBL" id="PXZ38101.1"/>
    </source>
</evidence>
<dbReference type="AlphaFoldDB" id="A0AAE5TH98"/>
<accession>A0AAE5TH98</accession>
<organism evidence="2 3">
    <name type="scientific">Avibacterium paragallinarum</name>
    <name type="common">Haemophilus gallinarum</name>
    <dbReference type="NCBI Taxonomy" id="728"/>
    <lineage>
        <taxon>Bacteria</taxon>
        <taxon>Pseudomonadati</taxon>
        <taxon>Pseudomonadota</taxon>
        <taxon>Gammaproteobacteria</taxon>
        <taxon>Pasteurellales</taxon>
        <taxon>Pasteurellaceae</taxon>
        <taxon>Avibacterium</taxon>
    </lineage>
</organism>
<protein>
    <submittedName>
        <fullName evidence="2">Uncharacterized protein</fullName>
    </submittedName>
</protein>
<comment type="caution">
    <text evidence="2">The sequence shown here is derived from an EMBL/GenBank/DDBJ whole genome shotgun (WGS) entry which is preliminary data.</text>
</comment>
<evidence type="ECO:0000313" key="4">
    <source>
        <dbReference type="Proteomes" id="UP001347884"/>
    </source>
</evidence>
<dbReference type="Proteomes" id="UP000247594">
    <property type="component" value="Unassembled WGS sequence"/>
</dbReference>
<evidence type="ECO:0000313" key="3">
    <source>
        <dbReference type="Proteomes" id="UP000247594"/>
    </source>
</evidence>
<dbReference type="EMBL" id="QJPJ01000026">
    <property type="protein sequence ID" value="PXZ38101.1"/>
    <property type="molecule type" value="Genomic_DNA"/>
</dbReference>
<dbReference type="EMBL" id="JAMDKF010000031">
    <property type="protein sequence ID" value="MEE6042381.1"/>
    <property type="molecule type" value="Genomic_DNA"/>
</dbReference>
<gene>
    <name evidence="2" type="ORF">DM482_10970</name>
    <name evidence="1" type="ORF">M5S13_10925</name>
</gene>
<evidence type="ECO:0000313" key="1">
    <source>
        <dbReference type="EMBL" id="MEE6042381.1"/>
    </source>
</evidence>
<dbReference type="RefSeq" id="WP_110480007.1">
    <property type="nucleotide sequence ID" value="NZ_CP081939.1"/>
</dbReference>
<reference evidence="2 3" key="1">
    <citation type="submission" date="2018-06" db="EMBL/GenBank/DDBJ databases">
        <authorList>
            <person name="Teymurazov M."/>
            <person name="Kislichkina A."/>
            <person name="Abaymova A."/>
            <person name="Mukhina T."/>
            <person name="Mayskaya N."/>
            <person name="Svetoch E."/>
            <person name="Bogun A."/>
        </authorList>
    </citation>
    <scope>NUCLEOTIDE SEQUENCE [LARGE SCALE GENOMIC DNA]</scope>
    <source>
        <strain evidence="2 3">SCPM-O-B-8406</strain>
    </source>
</reference>
<name>A0AAE5TH98_AVIPA</name>
<dbReference type="Proteomes" id="UP001347884">
    <property type="component" value="Unassembled WGS sequence"/>
</dbReference>
<reference evidence="1" key="3">
    <citation type="submission" date="2022-05" db="EMBL/GenBank/DDBJ databases">
        <authorList>
            <person name="Chen Y."/>
            <person name="Zhu J."/>
            <person name="Zhu K."/>
        </authorList>
    </citation>
    <scope>NUCLEOTIDE SEQUENCE</scope>
    <source>
        <strain evidence="1">AV25</strain>
    </source>
</reference>